<name>A0A1S3Z2A3_TOBAC</name>
<organism evidence="11">
    <name type="scientific">Nicotiana tabacum</name>
    <name type="common">Common tobacco</name>
    <dbReference type="NCBI Taxonomy" id="4097"/>
    <lineage>
        <taxon>Eukaryota</taxon>
        <taxon>Viridiplantae</taxon>
        <taxon>Streptophyta</taxon>
        <taxon>Embryophyta</taxon>
        <taxon>Tracheophyta</taxon>
        <taxon>Spermatophyta</taxon>
        <taxon>Magnoliopsida</taxon>
        <taxon>eudicotyledons</taxon>
        <taxon>Gunneridae</taxon>
        <taxon>Pentapetalae</taxon>
        <taxon>asterids</taxon>
        <taxon>lamiids</taxon>
        <taxon>Solanales</taxon>
        <taxon>Solanaceae</taxon>
        <taxon>Nicotianoideae</taxon>
        <taxon>Nicotianeae</taxon>
        <taxon>Nicotiana</taxon>
    </lineage>
</organism>
<dbReference type="InterPro" id="IPR038005">
    <property type="entry name" value="RX-like_CC"/>
</dbReference>
<dbReference type="PANTHER" id="PTHR23155:SF1152">
    <property type="entry name" value="AAA+ ATPASE DOMAIN-CONTAINING PROTEIN"/>
    <property type="match status" value="1"/>
</dbReference>
<feature type="non-terminal residue" evidence="11">
    <location>
        <position position="348"/>
    </location>
</feature>
<dbReference type="GO" id="GO:0006952">
    <property type="term" value="P:defense response"/>
    <property type="evidence" value="ECO:0007669"/>
    <property type="project" value="UniProtKB-KW"/>
</dbReference>
<dbReference type="Gene3D" id="1.10.10.10">
    <property type="entry name" value="Winged helix-like DNA-binding domain superfamily/Winged helix DNA-binding domain"/>
    <property type="match status" value="1"/>
</dbReference>
<protein>
    <recommendedName>
        <fullName evidence="10">Disease resistance protein winged helix domain-containing protein</fullName>
    </recommendedName>
</protein>
<dbReference type="PaxDb" id="4097-A0A1S3Z2A3"/>
<comment type="subcellular location">
    <subcellularLocation>
        <location evidence="1">Cytoplasm</location>
    </subcellularLocation>
</comment>
<feature type="domain" description="Disease resistance protein winged helix" evidence="10">
    <location>
        <begin position="184"/>
        <end position="248"/>
    </location>
</feature>
<reference evidence="11" key="1">
    <citation type="submission" date="2025-08" db="UniProtKB">
        <authorList>
            <consortium name="RefSeq"/>
        </authorList>
    </citation>
    <scope>IDENTIFICATION</scope>
</reference>
<dbReference type="KEGG" id="nta:107782169"/>
<evidence type="ECO:0000256" key="7">
    <source>
        <dbReference type="ARBA" id="ARBA00022821"/>
    </source>
</evidence>
<evidence type="ECO:0000256" key="3">
    <source>
        <dbReference type="ARBA" id="ARBA00022490"/>
    </source>
</evidence>
<evidence type="ECO:0000313" key="11">
    <source>
        <dbReference type="RefSeq" id="XP_016458498.1"/>
    </source>
</evidence>
<dbReference type="InterPro" id="IPR044974">
    <property type="entry name" value="Disease_R_plants"/>
</dbReference>
<dbReference type="InterPro" id="IPR036388">
    <property type="entry name" value="WH-like_DNA-bd_sf"/>
</dbReference>
<feature type="coiled-coil region" evidence="9">
    <location>
        <begin position="97"/>
        <end position="124"/>
    </location>
</feature>
<dbReference type="RefSeq" id="XP_016458498.1">
    <property type="nucleotide sequence ID" value="XM_016603012.1"/>
</dbReference>
<dbReference type="GO" id="GO:0005524">
    <property type="term" value="F:ATP binding"/>
    <property type="evidence" value="ECO:0007669"/>
    <property type="project" value="UniProtKB-KW"/>
</dbReference>
<dbReference type="InterPro" id="IPR058922">
    <property type="entry name" value="WHD_DRP"/>
</dbReference>
<accession>A0A1S3Z2A3</accession>
<evidence type="ECO:0000256" key="1">
    <source>
        <dbReference type="ARBA" id="ARBA00004496"/>
    </source>
</evidence>
<evidence type="ECO:0000256" key="4">
    <source>
        <dbReference type="ARBA" id="ARBA00022614"/>
    </source>
</evidence>
<proteinExistence type="inferred from homology"/>
<evidence type="ECO:0000256" key="9">
    <source>
        <dbReference type="SAM" id="Coils"/>
    </source>
</evidence>
<keyword evidence="6" id="KW-0547">Nucleotide-binding</keyword>
<evidence type="ECO:0000256" key="6">
    <source>
        <dbReference type="ARBA" id="ARBA00022741"/>
    </source>
</evidence>
<keyword evidence="9" id="KW-0175">Coiled coil</keyword>
<sequence length="348" mass="39891">MAHAVVTSLMTTLEQVLKFNPSLVSENRAPLDSLFGKLSCLQAFLEDNMGNRINDQESLTILETKIRDAVYKVEITVELCLRRIHVADTENNRNIARSKLYDELEQITKEMDSIQEEVLKFKNDHQNIKGLPATISLPLRSPPCTILDDENTLVGMEYEFNSIRDQLIGQTSELNLVSIAGMGDIEIPADRLAKIWVAEGFLKTIIHKKPEEVAEECLEDLVGRSLIMVSRRRATGKIRTCRIHDLLRLLCLRGGKTEKFFHVKNKCDDVSSDGMEFQCRLCLYREALQNKNLNLEKGNFDSIHTILCLDERDVFLEESLHYKTISCCFQLLRVLDVQIIFFSKFPHE</sequence>
<dbReference type="Pfam" id="PF23559">
    <property type="entry name" value="WHD_DRP"/>
    <property type="match status" value="1"/>
</dbReference>
<keyword evidence="5" id="KW-0677">Repeat</keyword>
<dbReference type="CDD" id="cd14798">
    <property type="entry name" value="RX-CC_like"/>
    <property type="match status" value="1"/>
</dbReference>
<dbReference type="PANTHER" id="PTHR23155">
    <property type="entry name" value="DISEASE RESISTANCE PROTEIN RP"/>
    <property type="match status" value="1"/>
</dbReference>
<evidence type="ECO:0000256" key="2">
    <source>
        <dbReference type="ARBA" id="ARBA00008894"/>
    </source>
</evidence>
<dbReference type="GO" id="GO:0005737">
    <property type="term" value="C:cytoplasm"/>
    <property type="evidence" value="ECO:0007669"/>
    <property type="project" value="UniProtKB-SubCell"/>
</dbReference>
<comment type="similarity">
    <text evidence="2">Belongs to the disease resistance NB-LRR family.</text>
</comment>
<dbReference type="Gene3D" id="1.20.5.4130">
    <property type="match status" value="1"/>
</dbReference>
<dbReference type="OrthoDB" id="1306231at2759"/>
<dbReference type="AlphaFoldDB" id="A0A1S3Z2A3"/>
<gene>
    <name evidence="11" type="primary">LOC107782169</name>
</gene>
<keyword evidence="8" id="KW-0067">ATP-binding</keyword>
<keyword evidence="7" id="KW-0611">Plant defense</keyword>
<keyword evidence="4" id="KW-0433">Leucine-rich repeat</keyword>
<evidence type="ECO:0000256" key="8">
    <source>
        <dbReference type="ARBA" id="ARBA00022840"/>
    </source>
</evidence>
<dbReference type="SMR" id="A0A1S3Z2A3"/>
<dbReference type="STRING" id="4097.A0A1S3Z2A3"/>
<evidence type="ECO:0000256" key="5">
    <source>
        <dbReference type="ARBA" id="ARBA00022737"/>
    </source>
</evidence>
<keyword evidence="3" id="KW-0963">Cytoplasm</keyword>
<evidence type="ECO:0000259" key="10">
    <source>
        <dbReference type="Pfam" id="PF23559"/>
    </source>
</evidence>